<dbReference type="RefSeq" id="WP_068716971.1">
    <property type="nucleotide sequence ID" value="NZ_LWDV01000008.1"/>
</dbReference>
<feature type="domain" description="LysM" evidence="1">
    <location>
        <begin position="157"/>
        <end position="200"/>
    </location>
</feature>
<dbReference type="InterPro" id="IPR002477">
    <property type="entry name" value="Peptidoglycan-bd-like"/>
</dbReference>
<dbReference type="InterPro" id="IPR036366">
    <property type="entry name" value="PGBDSf"/>
</dbReference>
<dbReference type="SMART" id="SM00257">
    <property type="entry name" value="LysM"/>
    <property type="match status" value="2"/>
</dbReference>
<reference evidence="2 3" key="2">
    <citation type="submission" date="2016-08" db="EMBL/GenBank/DDBJ databases">
        <title>Orenia metallireducens sp. nov. strain Z6, a Novel Metal-reducing Firmicute from the Deep Subsurface.</title>
        <authorList>
            <person name="Maxim B.I."/>
            <person name="Kenneth K."/>
            <person name="Flynn T.M."/>
            <person name="Oloughlin E.J."/>
            <person name="Locke R.A."/>
            <person name="Weber J.R."/>
            <person name="Egan S.M."/>
            <person name="Mackie R.I."/>
            <person name="Cann I.K."/>
        </authorList>
    </citation>
    <scope>NUCLEOTIDE SEQUENCE [LARGE SCALE GENOMIC DNA]</scope>
    <source>
        <strain evidence="2 3">Z6</strain>
    </source>
</reference>
<evidence type="ECO:0000313" key="3">
    <source>
        <dbReference type="Proteomes" id="UP000093514"/>
    </source>
</evidence>
<name>A0A1C0AAF6_9FIRM</name>
<proteinExistence type="predicted"/>
<dbReference type="SUPFAM" id="SSF47090">
    <property type="entry name" value="PGBD-like"/>
    <property type="match status" value="1"/>
</dbReference>
<dbReference type="AlphaFoldDB" id="A0A1C0AAF6"/>
<dbReference type="InterPro" id="IPR011055">
    <property type="entry name" value="Dup_hybrid_motif"/>
</dbReference>
<dbReference type="OrthoDB" id="9809488at2"/>
<dbReference type="Gene3D" id="1.10.101.10">
    <property type="entry name" value="PGBD-like superfamily/PGBD"/>
    <property type="match status" value="1"/>
</dbReference>
<organism evidence="2 3">
    <name type="scientific">Orenia metallireducens</name>
    <dbReference type="NCBI Taxonomy" id="1413210"/>
    <lineage>
        <taxon>Bacteria</taxon>
        <taxon>Bacillati</taxon>
        <taxon>Bacillota</taxon>
        <taxon>Clostridia</taxon>
        <taxon>Halanaerobiales</taxon>
        <taxon>Halobacteroidaceae</taxon>
        <taxon>Orenia</taxon>
    </lineage>
</organism>
<dbReference type="InterPro" id="IPR016047">
    <property type="entry name" value="M23ase_b-sheet_dom"/>
</dbReference>
<dbReference type="Gene3D" id="3.10.350.10">
    <property type="entry name" value="LysM domain"/>
    <property type="match status" value="2"/>
</dbReference>
<sequence>MKCNKLIIVMVLVTLLSSSIISVEASYRVLQQGMEGRDVRELQENLVMLGYKIIIDGNFGPATKSAIINFQKKSKLPSDGVVGKQTWDSLKDAVSFDKYKVRSGDTLSQLAHTYDVPVTVIKEANKLDSDIIRINQELIIPKTALGGGIDTDFYEMVSYKVRRGDTLDKLASRFHTTIRTIKQVNNFETTRIREGQMIKIPKLIIDLSNTSKNTTAVKKDFIWPVRGRISSGYGYRIHPILNKRSFHNGIDIAIPTGTPIKAVKSGKVLNSGWVGGYGKTVTIDHGNGVVSLYGHNSKLLVRPGQSVKQGQVIAKSGNTGRSTGPHLHLTILINSKEINPLKYLD</sequence>
<protein>
    <submittedName>
        <fullName evidence="2">Metalloendopeptidase</fullName>
    </submittedName>
</protein>
<dbReference type="InterPro" id="IPR050570">
    <property type="entry name" value="Cell_wall_metabolism_enzyme"/>
</dbReference>
<evidence type="ECO:0000259" key="1">
    <source>
        <dbReference type="PROSITE" id="PS51782"/>
    </source>
</evidence>
<dbReference type="PANTHER" id="PTHR21666:SF270">
    <property type="entry name" value="MUREIN HYDROLASE ACTIVATOR ENVC"/>
    <property type="match status" value="1"/>
</dbReference>
<dbReference type="Proteomes" id="UP000093514">
    <property type="component" value="Unassembled WGS sequence"/>
</dbReference>
<dbReference type="SUPFAM" id="SSF51261">
    <property type="entry name" value="Duplicated hybrid motif"/>
    <property type="match status" value="1"/>
</dbReference>
<feature type="domain" description="LysM" evidence="1">
    <location>
        <begin position="97"/>
        <end position="140"/>
    </location>
</feature>
<dbReference type="InterPro" id="IPR036365">
    <property type="entry name" value="PGBD-like_sf"/>
</dbReference>
<dbReference type="InterPro" id="IPR036779">
    <property type="entry name" value="LysM_dom_sf"/>
</dbReference>
<dbReference type="PANTHER" id="PTHR21666">
    <property type="entry name" value="PEPTIDASE-RELATED"/>
    <property type="match status" value="1"/>
</dbReference>
<dbReference type="EMBL" id="LWDV01000008">
    <property type="protein sequence ID" value="OCL27265.1"/>
    <property type="molecule type" value="Genomic_DNA"/>
</dbReference>
<keyword evidence="3" id="KW-1185">Reference proteome</keyword>
<dbReference type="Pfam" id="PF01471">
    <property type="entry name" value="PG_binding_1"/>
    <property type="match status" value="1"/>
</dbReference>
<dbReference type="FunFam" id="2.70.70.10:FF:000006">
    <property type="entry name" value="M23 family peptidase"/>
    <property type="match status" value="1"/>
</dbReference>
<dbReference type="Pfam" id="PF01476">
    <property type="entry name" value="LysM"/>
    <property type="match status" value="2"/>
</dbReference>
<dbReference type="SUPFAM" id="SSF54106">
    <property type="entry name" value="LysM domain"/>
    <property type="match status" value="1"/>
</dbReference>
<accession>A0A1C0AAF6</accession>
<dbReference type="CDD" id="cd00118">
    <property type="entry name" value="LysM"/>
    <property type="match status" value="2"/>
</dbReference>
<dbReference type="InterPro" id="IPR018392">
    <property type="entry name" value="LysM"/>
</dbReference>
<evidence type="ECO:0000313" key="2">
    <source>
        <dbReference type="EMBL" id="OCL27265.1"/>
    </source>
</evidence>
<dbReference type="GO" id="GO:0004222">
    <property type="term" value="F:metalloendopeptidase activity"/>
    <property type="evidence" value="ECO:0007669"/>
    <property type="project" value="TreeGrafter"/>
</dbReference>
<dbReference type="Pfam" id="PF01551">
    <property type="entry name" value="Peptidase_M23"/>
    <property type="match status" value="1"/>
</dbReference>
<dbReference type="CDD" id="cd12797">
    <property type="entry name" value="M23_peptidase"/>
    <property type="match status" value="1"/>
</dbReference>
<comment type="caution">
    <text evidence="2">The sequence shown here is derived from an EMBL/GenBank/DDBJ whole genome shotgun (WGS) entry which is preliminary data.</text>
</comment>
<gene>
    <name evidence="2" type="ORF">U472_07295</name>
</gene>
<reference evidence="3" key="1">
    <citation type="submission" date="2016-07" db="EMBL/GenBank/DDBJ databases">
        <authorList>
            <person name="Florea S."/>
            <person name="Webb J.S."/>
            <person name="Jaromczyk J."/>
            <person name="Schardl C.L."/>
        </authorList>
    </citation>
    <scope>NUCLEOTIDE SEQUENCE [LARGE SCALE GENOMIC DNA]</scope>
    <source>
        <strain evidence="3">Z6</strain>
    </source>
</reference>
<dbReference type="PROSITE" id="PS51782">
    <property type="entry name" value="LYSM"/>
    <property type="match status" value="2"/>
</dbReference>
<dbReference type="Gene3D" id="2.70.70.10">
    <property type="entry name" value="Glucose Permease (Domain IIA)"/>
    <property type="match status" value="1"/>
</dbReference>